<reference evidence="1" key="2">
    <citation type="journal article" date="2015" name="Data Brief">
        <title>Shoot transcriptome of the giant reed, Arundo donax.</title>
        <authorList>
            <person name="Barrero R.A."/>
            <person name="Guerrero F.D."/>
            <person name="Moolhuijzen P."/>
            <person name="Goolsby J.A."/>
            <person name="Tidwell J."/>
            <person name="Bellgard S.E."/>
            <person name="Bellgard M.I."/>
        </authorList>
    </citation>
    <scope>NUCLEOTIDE SEQUENCE</scope>
    <source>
        <tissue evidence="1">Shoot tissue taken approximately 20 cm above the soil surface</tissue>
    </source>
</reference>
<evidence type="ECO:0000313" key="1">
    <source>
        <dbReference type="EMBL" id="JAD85574.1"/>
    </source>
</evidence>
<accession>A0A0A9DAG8</accession>
<name>A0A0A9DAG8_ARUDO</name>
<dbReference type="AlphaFoldDB" id="A0A0A9DAG8"/>
<protein>
    <submittedName>
        <fullName evidence="1">Uncharacterized protein</fullName>
    </submittedName>
</protein>
<organism evidence="1">
    <name type="scientific">Arundo donax</name>
    <name type="common">Giant reed</name>
    <name type="synonym">Donax arundinaceus</name>
    <dbReference type="NCBI Taxonomy" id="35708"/>
    <lineage>
        <taxon>Eukaryota</taxon>
        <taxon>Viridiplantae</taxon>
        <taxon>Streptophyta</taxon>
        <taxon>Embryophyta</taxon>
        <taxon>Tracheophyta</taxon>
        <taxon>Spermatophyta</taxon>
        <taxon>Magnoliopsida</taxon>
        <taxon>Liliopsida</taxon>
        <taxon>Poales</taxon>
        <taxon>Poaceae</taxon>
        <taxon>PACMAD clade</taxon>
        <taxon>Arundinoideae</taxon>
        <taxon>Arundineae</taxon>
        <taxon>Arundo</taxon>
    </lineage>
</organism>
<proteinExistence type="predicted"/>
<reference evidence="1" key="1">
    <citation type="submission" date="2014-09" db="EMBL/GenBank/DDBJ databases">
        <authorList>
            <person name="Magalhaes I.L.F."/>
            <person name="Oliveira U."/>
            <person name="Santos F.R."/>
            <person name="Vidigal T.H.D.A."/>
            <person name="Brescovit A.D."/>
            <person name="Santos A.J."/>
        </authorList>
    </citation>
    <scope>NUCLEOTIDE SEQUENCE</scope>
    <source>
        <tissue evidence="1">Shoot tissue taken approximately 20 cm above the soil surface</tissue>
    </source>
</reference>
<dbReference type="EMBL" id="GBRH01212321">
    <property type="protein sequence ID" value="JAD85574.1"/>
    <property type="molecule type" value="Transcribed_RNA"/>
</dbReference>
<sequence>MSEISDLLEEFQPLINLLSLLVTRLPLSEFSDFSVRNLCSNSDIIDYCDLLMLFVCLKGYGFGVD</sequence>